<reference evidence="1 2" key="1">
    <citation type="submission" date="2015-10" db="EMBL/GenBank/DDBJ databases">
        <title>Genome sequencing of Penicillium freii.</title>
        <authorList>
            <person name="Nguyen H.D."/>
            <person name="Visagie C.M."/>
            <person name="Seifert K.A."/>
        </authorList>
    </citation>
    <scope>NUCLEOTIDE SEQUENCE [LARGE SCALE GENOMIC DNA]</scope>
    <source>
        <strain evidence="1 2">DAOM 242723</strain>
    </source>
</reference>
<comment type="caution">
    <text evidence="1">The sequence shown here is derived from an EMBL/GenBank/DDBJ whole genome shotgun (WGS) entry which is preliminary data.</text>
</comment>
<dbReference type="EMBL" id="LLXE01000082">
    <property type="protein sequence ID" value="KUM63117.1"/>
    <property type="molecule type" value="Genomic_DNA"/>
</dbReference>
<keyword evidence="2" id="KW-1185">Reference proteome</keyword>
<protein>
    <submittedName>
        <fullName evidence="1">Uncharacterized protein</fullName>
    </submittedName>
</protein>
<evidence type="ECO:0000313" key="1">
    <source>
        <dbReference type="EMBL" id="KUM63117.1"/>
    </source>
</evidence>
<accession>A0A101MM70</accession>
<evidence type="ECO:0000313" key="2">
    <source>
        <dbReference type="Proteomes" id="UP000055045"/>
    </source>
</evidence>
<dbReference type="Proteomes" id="UP000055045">
    <property type="component" value="Unassembled WGS sequence"/>
</dbReference>
<dbReference type="AlphaFoldDB" id="A0A101MM70"/>
<proteinExistence type="predicted"/>
<sequence length="257" mass="29969">MRYYMWGDKSDEELDLESSGDICLLQRYRYATFTDEDNPPMCPINLRGLLQTEVALRENTQREIALKEKIGHLSKEDTYVTVLQDLQEELSTLSTEYWTLERRWWEIRSSYDDGPLTRGIDFWRSQPKWYMHQVLVEDCIGRGGCCGRDCGCCSHRQSERKFAVGHCTVECSCCERARGFALDPEQKSQIRESFKLDYKSIRAWYYNRIKTASLLGLMAGSYENPLDLIVDLPPRYATPSEESQGSNWKNYLRGSSR</sequence>
<gene>
    <name evidence="1" type="ORF">ACN42_g4004</name>
</gene>
<dbReference type="STRING" id="48697.A0A101MM70"/>
<organism evidence="1 2">
    <name type="scientific">Penicillium freii</name>
    <dbReference type="NCBI Taxonomy" id="48697"/>
    <lineage>
        <taxon>Eukaryota</taxon>
        <taxon>Fungi</taxon>
        <taxon>Dikarya</taxon>
        <taxon>Ascomycota</taxon>
        <taxon>Pezizomycotina</taxon>
        <taxon>Eurotiomycetes</taxon>
        <taxon>Eurotiomycetidae</taxon>
        <taxon>Eurotiales</taxon>
        <taxon>Aspergillaceae</taxon>
        <taxon>Penicillium</taxon>
    </lineage>
</organism>
<name>A0A101MM70_PENFR</name>